<sequence>HTRTHTHTSSSRLHMIELEKDPAAHGLGISLSGDKDGSRARMSVYVADIDPEGPAGLDGRIQVGDELLEVRKRVNGRSKRRARKGWSPGERQNTRVKIESSKRRACDVMQSSRLTAHIIYFMSVEPTQFLTSVFFQHRFRWQIVAR</sequence>
<dbReference type="InterPro" id="IPR051342">
    <property type="entry name" value="PDZ_scaffold"/>
</dbReference>
<dbReference type="Pfam" id="PF00595">
    <property type="entry name" value="PDZ"/>
    <property type="match status" value="1"/>
</dbReference>
<accession>A0A3B4YN80</accession>
<keyword evidence="3" id="KW-1185">Reference proteome</keyword>
<protein>
    <recommendedName>
        <fullName evidence="1">PDZ domain-containing protein</fullName>
    </recommendedName>
</protein>
<dbReference type="PROSITE" id="PS50106">
    <property type="entry name" value="PDZ"/>
    <property type="match status" value="1"/>
</dbReference>
<dbReference type="AlphaFoldDB" id="A0A3B4YN80"/>
<dbReference type="SUPFAM" id="SSF50156">
    <property type="entry name" value="PDZ domain-like"/>
    <property type="match status" value="1"/>
</dbReference>
<proteinExistence type="predicted"/>
<feature type="domain" description="PDZ" evidence="1">
    <location>
        <begin position="15"/>
        <end position="82"/>
    </location>
</feature>
<reference evidence="2" key="2">
    <citation type="submission" date="2025-09" db="UniProtKB">
        <authorList>
            <consortium name="Ensembl"/>
        </authorList>
    </citation>
    <scope>IDENTIFICATION</scope>
</reference>
<dbReference type="InterPro" id="IPR001478">
    <property type="entry name" value="PDZ"/>
</dbReference>
<organism evidence="2 3">
    <name type="scientific">Seriola lalandi dorsalis</name>
    <dbReference type="NCBI Taxonomy" id="1841481"/>
    <lineage>
        <taxon>Eukaryota</taxon>
        <taxon>Metazoa</taxon>
        <taxon>Chordata</taxon>
        <taxon>Craniata</taxon>
        <taxon>Vertebrata</taxon>
        <taxon>Euteleostomi</taxon>
        <taxon>Actinopterygii</taxon>
        <taxon>Neopterygii</taxon>
        <taxon>Teleostei</taxon>
        <taxon>Neoteleostei</taxon>
        <taxon>Acanthomorphata</taxon>
        <taxon>Carangaria</taxon>
        <taxon>Carangiformes</taxon>
        <taxon>Carangidae</taxon>
        <taxon>Seriola</taxon>
    </lineage>
</organism>
<name>A0A3B4YN80_SERLL</name>
<dbReference type="Proteomes" id="UP000261360">
    <property type="component" value="Unplaced"/>
</dbReference>
<dbReference type="SMART" id="SM00228">
    <property type="entry name" value="PDZ"/>
    <property type="match status" value="1"/>
</dbReference>
<dbReference type="Ensembl" id="ENSSLDT00000032910.1">
    <property type="protein sequence ID" value="ENSSLDP00000032000.1"/>
    <property type="gene ID" value="ENSSLDG00000024571.1"/>
</dbReference>
<evidence type="ECO:0000259" key="1">
    <source>
        <dbReference type="PROSITE" id="PS50106"/>
    </source>
</evidence>
<evidence type="ECO:0000313" key="2">
    <source>
        <dbReference type="Ensembl" id="ENSSLDP00000032000.1"/>
    </source>
</evidence>
<dbReference type="GeneTree" id="ENSGT01120000274070"/>
<reference evidence="2" key="1">
    <citation type="submission" date="2025-08" db="UniProtKB">
        <authorList>
            <consortium name="Ensembl"/>
        </authorList>
    </citation>
    <scope>IDENTIFICATION</scope>
</reference>
<evidence type="ECO:0000313" key="3">
    <source>
        <dbReference type="Proteomes" id="UP000261360"/>
    </source>
</evidence>
<dbReference type="Gene3D" id="2.30.42.10">
    <property type="match status" value="1"/>
</dbReference>
<dbReference type="InterPro" id="IPR036034">
    <property type="entry name" value="PDZ_sf"/>
</dbReference>
<dbReference type="STRING" id="1841481.ENSSLDP00000032000"/>
<dbReference type="PANTHER" id="PTHR19964:SF89">
    <property type="entry name" value="INACTIVATION-NO-AFTER-POTENTIAL D PROTEIN-LIKE PROTEIN"/>
    <property type="match status" value="1"/>
</dbReference>
<dbReference type="PANTHER" id="PTHR19964">
    <property type="entry name" value="MULTIPLE PDZ DOMAIN PROTEIN"/>
    <property type="match status" value="1"/>
</dbReference>